<protein>
    <submittedName>
        <fullName evidence="4">Flavodoxin</fullName>
    </submittedName>
</protein>
<dbReference type="PANTHER" id="PTHR39201:SF1">
    <property type="entry name" value="FLAVODOXIN-LIKE DOMAIN-CONTAINING PROTEIN"/>
    <property type="match status" value="1"/>
</dbReference>
<evidence type="ECO:0000313" key="5">
    <source>
        <dbReference type="Proteomes" id="UP000064844"/>
    </source>
</evidence>
<feature type="domain" description="SLH" evidence="3">
    <location>
        <begin position="153"/>
        <end position="213"/>
    </location>
</feature>
<dbReference type="PATRIC" id="fig|1297617.4.peg.2803"/>
<dbReference type="GO" id="GO:0010181">
    <property type="term" value="F:FMN binding"/>
    <property type="evidence" value="ECO:0007669"/>
    <property type="project" value="InterPro"/>
</dbReference>
<gene>
    <name evidence="4" type="ORF">IB211_02722c</name>
</gene>
<dbReference type="PROSITE" id="PS51272">
    <property type="entry name" value="SLH"/>
    <property type="match status" value="3"/>
</dbReference>
<dbReference type="STRING" id="1297617.IB211_02722c"/>
<dbReference type="NCBIfam" id="NF005389">
    <property type="entry name" value="PRK06934.1"/>
    <property type="match status" value="1"/>
</dbReference>
<dbReference type="eggNOG" id="COG0737">
    <property type="taxonomic scope" value="Bacteria"/>
</dbReference>
<dbReference type="SUPFAM" id="SSF52218">
    <property type="entry name" value="Flavoproteins"/>
    <property type="match status" value="2"/>
</dbReference>
<dbReference type="RefSeq" id="WP_058118340.1">
    <property type="nucleotide sequence ID" value="NZ_CP011307.1"/>
</dbReference>
<dbReference type="KEGG" id="ibu:IB211_02722c"/>
<organism evidence="4 5">
    <name type="scientific">Intestinimonas butyriciproducens</name>
    <dbReference type="NCBI Taxonomy" id="1297617"/>
    <lineage>
        <taxon>Bacteria</taxon>
        <taxon>Bacillati</taxon>
        <taxon>Bacillota</taxon>
        <taxon>Clostridia</taxon>
        <taxon>Eubacteriales</taxon>
        <taxon>Intestinimonas</taxon>
    </lineage>
</organism>
<dbReference type="InterPro" id="IPR029039">
    <property type="entry name" value="Flavoprotein-like_sf"/>
</dbReference>
<evidence type="ECO:0000256" key="1">
    <source>
        <dbReference type="ARBA" id="ARBA00022737"/>
    </source>
</evidence>
<dbReference type="Pfam" id="PF00395">
    <property type="entry name" value="SLH"/>
    <property type="match status" value="3"/>
</dbReference>
<feature type="signal peptide" evidence="2">
    <location>
        <begin position="1"/>
        <end position="26"/>
    </location>
</feature>
<reference evidence="5" key="2">
    <citation type="submission" date="2015-04" db="EMBL/GenBank/DDBJ databases">
        <title>A butyrogenic pathway from the amino acid lysine in a human gut commensal.</title>
        <authorList>
            <person name="de Vos W.M."/>
            <person name="Bui N.T.P."/>
            <person name="Plugge C.M."/>
            <person name="Ritari J."/>
        </authorList>
    </citation>
    <scope>NUCLEOTIDE SEQUENCE [LARGE SCALE GENOMIC DNA]</scope>
    <source>
        <strain evidence="5">AF211</strain>
    </source>
</reference>
<keyword evidence="5" id="KW-1185">Reference proteome</keyword>
<dbReference type="eggNOG" id="COG0716">
    <property type="taxonomic scope" value="Bacteria"/>
</dbReference>
<dbReference type="InterPro" id="IPR008254">
    <property type="entry name" value="Flavodoxin/NO_synth"/>
</dbReference>
<evidence type="ECO:0000259" key="3">
    <source>
        <dbReference type="PROSITE" id="PS51272"/>
    </source>
</evidence>
<dbReference type="Gene3D" id="3.40.50.360">
    <property type="match status" value="2"/>
</dbReference>
<feature type="domain" description="SLH" evidence="3">
    <location>
        <begin position="29"/>
        <end position="88"/>
    </location>
</feature>
<reference evidence="4 5" key="1">
    <citation type="journal article" date="2015" name="Nat. Commun.">
        <title>Production of butyrate from lysine and the Amadori product fructoselysine by a human gut commensal.</title>
        <authorList>
            <person name="Bui T.P."/>
            <person name="Ritari J."/>
            <person name="Boeren S."/>
            <person name="de Waard P."/>
            <person name="Plugge C.M."/>
            <person name="de Vos W.M."/>
        </authorList>
    </citation>
    <scope>NUCLEOTIDE SEQUENCE [LARGE SCALE GENOMIC DNA]</scope>
    <source>
        <strain evidence="4 5">AF211</strain>
    </source>
</reference>
<keyword evidence="2" id="KW-0732">Signal</keyword>
<dbReference type="GO" id="GO:0016651">
    <property type="term" value="F:oxidoreductase activity, acting on NAD(P)H"/>
    <property type="evidence" value="ECO:0007669"/>
    <property type="project" value="UniProtKB-ARBA"/>
</dbReference>
<dbReference type="AlphaFoldDB" id="A0A0S2W720"/>
<feature type="domain" description="SLH" evidence="3">
    <location>
        <begin position="89"/>
        <end position="152"/>
    </location>
</feature>
<sequence>MKNLKKLTSVFLAVIMLLAMNTTAFAAVSDTGFSDVAANAWYADAVTYVRGHGLMSGTSTTTFSPEATTSRGQIAAILYRAAGSPAVTSGTDFPDVASTAYYADATRWASANGIVSGYPNGNFGPNDSITRQQFAAILWRYAGSPAASRGQDFADESSISSYASTAVDWAHENGIINGKGGNIFDPDGNATRAQAAVILRNFMEQNTEQPDISGGSKVLVAYFSASGNTEAVAETIADTLNADLFELVPTDPYTDADLNWTVSSSRVNREHENEALRDVELVRDTVSDWDEYDTVFIGYPIWWGIAAWPVNDFIQSNDFTGKTVIPFCTSTSSGLGQSGELLEEMAGTGNWLEGRRFTERASRPDIQNWANGLNLNTDATTNNNAPASQESRVLVTYFSIPETTNPNNMTTEEDNSVVVIDGEVLGNTQYMAYVIQEATGADIFRIEPRTPYPTNHSTLVDLAAEEQEQNARPAIKERVTNMDDYGVVFIGYPIWWSDMPQILYTFFDTYDFSGKTIIPFSTHGGSGFAGTPRTIQGLEPNATMLDGLTISRNNIQDARQEIIDWVNDLDI</sequence>
<name>A0A0S2W720_9FIRM</name>
<dbReference type="InterPro" id="IPR001119">
    <property type="entry name" value="SLH_dom"/>
</dbReference>
<evidence type="ECO:0000313" key="4">
    <source>
        <dbReference type="EMBL" id="ALP95113.1"/>
    </source>
</evidence>
<dbReference type="EMBL" id="CP011307">
    <property type="protein sequence ID" value="ALP95113.1"/>
    <property type="molecule type" value="Genomic_DNA"/>
</dbReference>
<keyword evidence="1" id="KW-0677">Repeat</keyword>
<dbReference type="PANTHER" id="PTHR39201">
    <property type="entry name" value="EXPORTED PROTEIN-RELATED"/>
    <property type="match status" value="1"/>
</dbReference>
<evidence type="ECO:0000256" key="2">
    <source>
        <dbReference type="SAM" id="SignalP"/>
    </source>
</evidence>
<dbReference type="Proteomes" id="UP000064844">
    <property type="component" value="Chromosome"/>
</dbReference>
<proteinExistence type="predicted"/>
<dbReference type="Pfam" id="PF12682">
    <property type="entry name" value="Flavodoxin_4"/>
    <property type="match status" value="2"/>
</dbReference>
<accession>A0A0S2W720</accession>
<feature type="chain" id="PRO_5006606394" evidence="2">
    <location>
        <begin position="27"/>
        <end position="571"/>
    </location>
</feature>